<accession>A0A7R7XRP3</accession>
<dbReference type="GeneID" id="64975718"/>
<dbReference type="EMBL" id="AP024447">
    <property type="protein sequence ID" value="BCS25713.1"/>
    <property type="molecule type" value="Genomic_DNA"/>
</dbReference>
<evidence type="ECO:0000313" key="2">
    <source>
        <dbReference type="Proteomes" id="UP000654913"/>
    </source>
</evidence>
<reference evidence="1" key="2">
    <citation type="submission" date="2021-02" db="EMBL/GenBank/DDBJ databases">
        <title>Aspergillus puulaauensis MK2 genome sequence.</title>
        <authorList>
            <person name="Futagami T."/>
            <person name="Mori K."/>
            <person name="Kadooka C."/>
            <person name="Tanaka T."/>
        </authorList>
    </citation>
    <scope>NUCLEOTIDE SEQUENCE</scope>
    <source>
        <strain evidence="1">MK2</strain>
    </source>
</reference>
<dbReference type="Proteomes" id="UP000654913">
    <property type="component" value="Chromosome 5"/>
</dbReference>
<organism evidence="1 2">
    <name type="scientific">Aspergillus puulaauensis</name>
    <dbReference type="NCBI Taxonomy" id="1220207"/>
    <lineage>
        <taxon>Eukaryota</taxon>
        <taxon>Fungi</taxon>
        <taxon>Dikarya</taxon>
        <taxon>Ascomycota</taxon>
        <taxon>Pezizomycotina</taxon>
        <taxon>Eurotiomycetes</taxon>
        <taxon>Eurotiomycetidae</taxon>
        <taxon>Eurotiales</taxon>
        <taxon>Aspergillaceae</taxon>
        <taxon>Aspergillus</taxon>
    </lineage>
</organism>
<name>A0A7R7XRP3_9EURO</name>
<dbReference type="OrthoDB" id="4358152at2759"/>
<proteinExistence type="predicted"/>
<gene>
    <name evidence="1" type="ORF">APUU_50424S</name>
</gene>
<sequence length="399" mass="45340">MDPFTRLPPELITQIIVYIADFSAVESFVSASPQAHAIFQAQPSIVRDLIQSDPITALPEIQKLCYNIGLIQNDLAQCPSLAHYQQESGRIPDFGYTEALCMLQLAARTQRLACICMTLIQNNLISAVCGIPAGSLSGPDRVRKARDPFSWIEEYRVYCSLWHLQHYSYLRKAATERWCWDEASMRDLDTYNVWNGIVDRREIEKFWTVAALLSDLGLNPTYGHYPFQREKKLLAQDPEGEESSRAAWTFSQTTPPPFFLSFDLPPSQYLSNGNDNRPPFWNPPPPPPKAGATDAWHLTPQYRSWHPLQVSLFQQASTAVSIGRKPSSHSLVNLKPWRRLGMIIWDEWRMYSLGLYELPRMEAVPTPDGGLLDAPQTNLRGLQISSVDYVSRWLALIGE</sequence>
<reference evidence="1" key="1">
    <citation type="submission" date="2021-01" db="EMBL/GenBank/DDBJ databases">
        <authorList>
            <consortium name="Aspergillus puulaauensis MK2 genome sequencing consortium"/>
            <person name="Kazuki M."/>
            <person name="Futagami T."/>
        </authorList>
    </citation>
    <scope>NUCLEOTIDE SEQUENCE</scope>
    <source>
        <strain evidence="1">MK2</strain>
    </source>
</reference>
<evidence type="ECO:0008006" key="3">
    <source>
        <dbReference type="Google" id="ProtNLM"/>
    </source>
</evidence>
<dbReference type="RefSeq" id="XP_041557907.1">
    <property type="nucleotide sequence ID" value="XM_041705420.1"/>
</dbReference>
<dbReference type="KEGG" id="apuu:APUU_50424S"/>
<evidence type="ECO:0000313" key="1">
    <source>
        <dbReference type="EMBL" id="BCS25713.1"/>
    </source>
</evidence>
<protein>
    <recommendedName>
        <fullName evidence="3">F-box domain-containing protein</fullName>
    </recommendedName>
</protein>
<dbReference type="AlphaFoldDB" id="A0A7R7XRP3"/>
<keyword evidence="2" id="KW-1185">Reference proteome</keyword>